<dbReference type="AlphaFoldDB" id="A0AA35SQ16"/>
<keyword evidence="5" id="KW-1185">Reference proteome</keyword>
<evidence type="ECO:0000313" key="5">
    <source>
        <dbReference type="Proteomes" id="UP001174909"/>
    </source>
</evidence>
<reference evidence="4" key="1">
    <citation type="submission" date="2023-03" db="EMBL/GenBank/DDBJ databases">
        <authorList>
            <person name="Steffen K."/>
            <person name="Cardenas P."/>
        </authorList>
    </citation>
    <scope>NUCLEOTIDE SEQUENCE</scope>
</reference>
<feature type="compositionally biased region" description="Pro residues" evidence="1">
    <location>
        <begin position="637"/>
        <end position="656"/>
    </location>
</feature>
<dbReference type="GO" id="GO:0005737">
    <property type="term" value="C:cytoplasm"/>
    <property type="evidence" value="ECO:0007669"/>
    <property type="project" value="TreeGrafter"/>
</dbReference>
<accession>A0AA35SQ16</accession>
<evidence type="ECO:0000259" key="2">
    <source>
        <dbReference type="Pfam" id="PF23752"/>
    </source>
</evidence>
<proteinExistence type="predicted"/>
<dbReference type="Proteomes" id="UP001174909">
    <property type="component" value="Unassembled WGS sequence"/>
</dbReference>
<dbReference type="SUPFAM" id="SSF50978">
    <property type="entry name" value="WD40 repeat-like"/>
    <property type="match status" value="1"/>
</dbReference>
<dbReference type="Pfam" id="PF23753">
    <property type="entry name" value="TPR_WDR11"/>
    <property type="match status" value="1"/>
</dbReference>
<dbReference type="EMBL" id="CASHTH010002643">
    <property type="protein sequence ID" value="CAI8033152.1"/>
    <property type="molecule type" value="Genomic_DNA"/>
</dbReference>
<dbReference type="InterPro" id="IPR015943">
    <property type="entry name" value="WD40/YVTN_repeat-like_dom_sf"/>
</dbReference>
<dbReference type="Gene3D" id="2.130.10.10">
    <property type="entry name" value="YVTN repeat-like/Quinoprotein amine dehydrogenase"/>
    <property type="match status" value="1"/>
</dbReference>
<dbReference type="Pfam" id="PF23752">
    <property type="entry name" value="Beta-prop_WDR11_2nd"/>
    <property type="match status" value="1"/>
</dbReference>
<comment type="caution">
    <text evidence="4">The sequence shown here is derived from an EMBL/GenBank/DDBJ whole genome shotgun (WGS) entry which is preliminary data.</text>
</comment>
<evidence type="ECO:0000313" key="4">
    <source>
        <dbReference type="EMBL" id="CAI8033152.1"/>
    </source>
</evidence>
<gene>
    <name evidence="4" type="ORF">GBAR_LOCUS18694</name>
</gene>
<dbReference type="InterPro" id="IPR036322">
    <property type="entry name" value="WD40_repeat_dom_sf"/>
</dbReference>
<name>A0AA35SQ16_GEOBA</name>
<evidence type="ECO:0000259" key="3">
    <source>
        <dbReference type="Pfam" id="PF23753"/>
    </source>
</evidence>
<feature type="domain" description="WDR11 second beta-propeller" evidence="2">
    <location>
        <begin position="119"/>
        <end position="373"/>
    </location>
</feature>
<protein>
    <submittedName>
        <fullName evidence="4">WD repeat-containing protein 11</fullName>
    </submittedName>
</protein>
<sequence length="872" mass="95728">MTSEGRILIWDVEFEQVGLYGQEFPDDVAPPTFLSACPVEAGLVDLPGEGEGPAGEPTERLTLADTIAPHWFSPPEGCPSSYAYLSARMVLNGMWCGINGRTTAVRMCPPLTTKNWVYYVPQVAVGTAAGVLHVVSLKAEAVVQEVAVHTCPVRGIEWLSHHSFVSWAHTSAASISGQVRSEICVTDITTGKVTPLNRGDSENGSQTPIETVRVSSHKNYLVAKHKDRPLEFWDAKNLTFMRELVSNPPTFSCVEWYPTHGKSKTHKVDADNLMAVDFDLAMGAGEVKVQEREVLNVMDDVGSLWQISIEGSRVRVINGAPLALPLSGPCGMSFKGELMVSGDAEGNIVFLENSQWKSLETHRGAIRKLRFAPGKGNYKLLILYHNRLETRDTRSHSSKNTPQKAITMLLSDAVLGTLKWGTAKDSNCHFAVEDADWATSDKPVVLGNDGCMRVFDTELRTCHSVLNVLEMGEPVFLPQVVLPQASLRVKAMLQHQPWNLEYSLDPSEVDDMDSIEKGVKKLLTILPEGFRQALTESSLGTPHRAVITARLYGDQRELDFWSVAQYYLLREKYRLADPRYQVYKQAGPNQPVSDIIRPNSMASTSVVPPPSAPLGGRRVEDIFGPLGDSSGADTPSPLSPAPSPLFPASTPPPLPPSSASLSQREVAALFTDTQLQTLSLTPPLDLCHDLLIDTHTYQRVQLYRAMLHDSKRQTYQQTRRCAETLLLLNQTDRAVHLLLETDSSSREYYTDALKACLAATIRSSGASQSTIKLVATNLIANARIMDGVQLLCLIDKGLDGCRYLQTYGEWRTAAWLARATLSEKDCGEVFTKWADHLASVTVNKKVSVACCTAGIFGAEKGKITFVGDSPNH</sequence>
<dbReference type="InterPro" id="IPR057853">
    <property type="entry name" value="Beta-prop_WDR11_2nd"/>
</dbReference>
<dbReference type="InterPro" id="IPR057854">
    <property type="entry name" value="TPR_WDR11"/>
</dbReference>
<dbReference type="PANTHER" id="PTHR14593:SF5">
    <property type="entry name" value="WD REPEAT-CONTAINING PROTEIN 11"/>
    <property type="match status" value="1"/>
</dbReference>
<dbReference type="PANTHER" id="PTHR14593">
    <property type="entry name" value="WD REPEAT-CONTAINING PROTEIN 11"/>
    <property type="match status" value="1"/>
</dbReference>
<dbReference type="InterPro" id="IPR039694">
    <property type="entry name" value="WDR11"/>
</dbReference>
<feature type="domain" description="WDR11 TPR" evidence="3">
    <location>
        <begin position="724"/>
        <end position="839"/>
    </location>
</feature>
<evidence type="ECO:0000256" key="1">
    <source>
        <dbReference type="SAM" id="MobiDB-lite"/>
    </source>
</evidence>
<organism evidence="4 5">
    <name type="scientific">Geodia barretti</name>
    <name type="common">Barrett's horny sponge</name>
    <dbReference type="NCBI Taxonomy" id="519541"/>
    <lineage>
        <taxon>Eukaryota</taxon>
        <taxon>Metazoa</taxon>
        <taxon>Porifera</taxon>
        <taxon>Demospongiae</taxon>
        <taxon>Heteroscleromorpha</taxon>
        <taxon>Tetractinellida</taxon>
        <taxon>Astrophorina</taxon>
        <taxon>Geodiidae</taxon>
        <taxon>Geodia</taxon>
    </lineage>
</organism>
<feature type="region of interest" description="Disordered" evidence="1">
    <location>
        <begin position="600"/>
        <end position="661"/>
    </location>
</feature>